<dbReference type="PANTHER" id="PTHR43272">
    <property type="entry name" value="LONG-CHAIN-FATTY-ACID--COA LIGASE"/>
    <property type="match status" value="1"/>
</dbReference>
<dbReference type="GO" id="GO:0005783">
    <property type="term" value="C:endoplasmic reticulum"/>
    <property type="evidence" value="ECO:0007669"/>
    <property type="project" value="TreeGrafter"/>
</dbReference>
<organism evidence="4">
    <name type="scientific">Ganoderma boninense</name>
    <dbReference type="NCBI Taxonomy" id="34458"/>
    <lineage>
        <taxon>Eukaryota</taxon>
        <taxon>Fungi</taxon>
        <taxon>Dikarya</taxon>
        <taxon>Basidiomycota</taxon>
        <taxon>Agaricomycotina</taxon>
        <taxon>Agaricomycetes</taxon>
        <taxon>Polyporales</taxon>
        <taxon>Polyporaceae</taxon>
        <taxon>Ganoderma</taxon>
    </lineage>
</organism>
<dbReference type="GO" id="GO:0004451">
    <property type="term" value="F:isocitrate lyase activity"/>
    <property type="evidence" value="ECO:0007669"/>
    <property type="project" value="UniProtKB-EC"/>
</dbReference>
<keyword evidence="4" id="KW-0456">Lyase</keyword>
<dbReference type="AlphaFoldDB" id="A0A5K1K710"/>
<dbReference type="PANTHER" id="PTHR43272:SF33">
    <property type="entry name" value="AMP-BINDING DOMAIN-CONTAINING PROTEIN-RELATED"/>
    <property type="match status" value="1"/>
</dbReference>
<accession>A0A5K1K710</accession>
<feature type="domain" description="AMP-dependent synthetase/ligase" evidence="3">
    <location>
        <begin position="89"/>
        <end position="499"/>
    </location>
</feature>
<keyword evidence="1" id="KW-0547">Nucleotide-binding</keyword>
<evidence type="ECO:0000259" key="3">
    <source>
        <dbReference type="Pfam" id="PF00501"/>
    </source>
</evidence>
<dbReference type="SUPFAM" id="SSF56801">
    <property type="entry name" value="Acetyl-CoA synthetase-like"/>
    <property type="match status" value="1"/>
</dbReference>
<dbReference type="GO" id="GO:0016020">
    <property type="term" value="C:membrane"/>
    <property type="evidence" value="ECO:0007669"/>
    <property type="project" value="TreeGrafter"/>
</dbReference>
<name>A0A5K1K710_9APHY</name>
<dbReference type="InterPro" id="IPR020845">
    <property type="entry name" value="AMP-binding_CS"/>
</dbReference>
<evidence type="ECO:0000313" key="4">
    <source>
        <dbReference type="EMBL" id="VWP02153.1"/>
    </source>
</evidence>
<dbReference type="GO" id="GO:0005524">
    <property type="term" value="F:ATP binding"/>
    <property type="evidence" value="ECO:0007669"/>
    <property type="project" value="UniProtKB-KW"/>
</dbReference>
<dbReference type="GO" id="GO:0004467">
    <property type="term" value="F:long-chain fatty acid-CoA ligase activity"/>
    <property type="evidence" value="ECO:0007669"/>
    <property type="project" value="TreeGrafter"/>
</dbReference>
<sequence>MSAAPELPRPIDYPIPFPPDADYNKQSVAVPGTEAPGQSAQFPLLTLETPGLITNLVDLFNEGLKRSEGGPFLGHRPILSKKPLTFANYHVWESWTEVDMRRRAVGSALHKLFQTKQLGGHELDTVGIWSKNCPNWLLVDLACQAYNKVTVALYDTLGAESVGAYSINHADLSIVFAAPEHIPFLLTLSPKLPTLRYIVSIETTDDDQKRVLTAWGKTRDIKVMDIIEFEEFGRANLINVIPATADTLATICYTSGTSGVPKGALLSHGNLTIACLSLMYGVDIEGDRTAMSFLPLAHIYERVMELTTVAVGKRIGYTTGDPTRFLEDIQLLRPHYVPLVPRVLNRVYQSVIAAGDAPGLRGAIFRTAVATKLQNMKTRGQLTHALWDRLVFRKVSNVLGGRLVMVGCGSAPFSQNIADFLKISILADIREGYGMTENGGCCTACWPNDPSAGGTVGGPVPSAEIKLVDVPELGYRSTDKPFPRGELLMRGGQRFLGYYKDAEKTAEALLDPASGGWLRTGDIAALDAQGRFRIVDRVKNIMKLAQGEYVALELVENAYATVPLVAQLFVYGDGLQSYLVAVVVPDPAQLAELVYRVLRTRVGAHDGAALERFAREPRIADAVLTEMDKEPNVRRLKGFERIKRVHVTLDAFTVENDCLTPTFKVRRKETYTKFKPYIDALYALPDPTGPAKL</sequence>
<keyword evidence="2" id="KW-0067">ATP-binding</keyword>
<dbReference type="Pfam" id="PF00501">
    <property type="entry name" value="AMP-binding"/>
    <property type="match status" value="1"/>
</dbReference>
<dbReference type="EC" id="4.1.3.1" evidence="4"/>
<evidence type="ECO:0000256" key="2">
    <source>
        <dbReference type="ARBA" id="ARBA00022840"/>
    </source>
</evidence>
<proteinExistence type="predicted"/>
<dbReference type="GO" id="GO:0046421">
    <property type="term" value="F:methylisocitrate lyase activity"/>
    <property type="evidence" value="ECO:0007669"/>
    <property type="project" value="UniProtKB-EC"/>
</dbReference>
<dbReference type="EMBL" id="LR729972">
    <property type="protein sequence ID" value="VWP02153.1"/>
    <property type="molecule type" value="Genomic_DNA"/>
</dbReference>
<reference evidence="4" key="1">
    <citation type="submission" date="2019-10" db="EMBL/GenBank/DDBJ databases">
        <authorList>
            <person name="Nor Muhammad N."/>
        </authorList>
    </citation>
    <scope>NUCLEOTIDE SEQUENCE</scope>
</reference>
<protein>
    <submittedName>
        <fullName evidence="4">Isocitrate lyase (ICL) (Isocitrase) (Isocitratase) (MICA) -isocitrate glyoxylate-lyase)))</fullName>
        <ecNumber evidence="4">4.1.3.1</ecNumber>
        <ecNumber evidence="4">4.1.3.30</ecNumber>
    </submittedName>
</protein>
<dbReference type="Gene3D" id="3.40.50.12780">
    <property type="entry name" value="N-terminal domain of ligase-like"/>
    <property type="match status" value="1"/>
</dbReference>
<gene>
    <name evidence="4" type="primary">Q86ZF1</name>
</gene>
<dbReference type="InterPro" id="IPR000873">
    <property type="entry name" value="AMP-dep_synth/lig_dom"/>
</dbReference>
<dbReference type="EC" id="4.1.3.30" evidence="4"/>
<dbReference type="PROSITE" id="PS00455">
    <property type="entry name" value="AMP_BINDING"/>
    <property type="match status" value="1"/>
</dbReference>
<dbReference type="InterPro" id="IPR042099">
    <property type="entry name" value="ANL_N_sf"/>
</dbReference>
<evidence type="ECO:0000256" key="1">
    <source>
        <dbReference type="ARBA" id="ARBA00022741"/>
    </source>
</evidence>